<keyword evidence="1" id="KW-1133">Transmembrane helix</keyword>
<feature type="transmembrane region" description="Helical" evidence="1">
    <location>
        <begin position="6"/>
        <end position="24"/>
    </location>
</feature>
<organism evidence="2 3">
    <name type="scientific">Psychrobacillus soli</name>
    <dbReference type="NCBI Taxonomy" id="1543965"/>
    <lineage>
        <taxon>Bacteria</taxon>
        <taxon>Bacillati</taxon>
        <taxon>Bacillota</taxon>
        <taxon>Bacilli</taxon>
        <taxon>Bacillales</taxon>
        <taxon>Bacillaceae</taxon>
        <taxon>Psychrobacillus</taxon>
    </lineage>
</organism>
<reference evidence="2 3" key="1">
    <citation type="submission" date="2019-05" db="EMBL/GenBank/DDBJ databases">
        <title>Psychrobacillus vulpis sp. nov., a new species isolated from feces of a red fox that inhabits in The Tablas de Daimiel Natural Park, Albacete, Spain.</title>
        <authorList>
            <person name="Rodriguez M."/>
            <person name="Reina J.C."/>
            <person name="Bejar V."/>
            <person name="Llamas I."/>
        </authorList>
    </citation>
    <scope>NUCLEOTIDE SEQUENCE [LARGE SCALE GENOMIC DNA]</scope>
    <source>
        <strain evidence="2 3">NHI-2</strain>
    </source>
</reference>
<keyword evidence="1" id="KW-0812">Transmembrane</keyword>
<evidence type="ECO:0000256" key="1">
    <source>
        <dbReference type="SAM" id="Phobius"/>
    </source>
</evidence>
<dbReference type="OrthoDB" id="2876929at2"/>
<dbReference type="EMBL" id="VDGG01000033">
    <property type="protein sequence ID" value="TQR10956.1"/>
    <property type="molecule type" value="Genomic_DNA"/>
</dbReference>
<protein>
    <submittedName>
        <fullName evidence="2">Uncharacterized protein</fullName>
    </submittedName>
</protein>
<dbReference type="AlphaFoldDB" id="A0A544T0I5"/>
<comment type="caution">
    <text evidence="2">The sequence shown here is derived from an EMBL/GenBank/DDBJ whole genome shotgun (WGS) entry which is preliminary data.</text>
</comment>
<gene>
    <name evidence="2" type="ORF">FG383_14640</name>
</gene>
<evidence type="ECO:0000313" key="2">
    <source>
        <dbReference type="EMBL" id="TQR10956.1"/>
    </source>
</evidence>
<dbReference type="RefSeq" id="WP_142608137.1">
    <property type="nucleotide sequence ID" value="NZ_VDGG01000033.1"/>
</dbReference>
<keyword evidence="3" id="KW-1185">Reference proteome</keyword>
<dbReference type="Proteomes" id="UP000318937">
    <property type="component" value="Unassembled WGS sequence"/>
</dbReference>
<accession>A0A544T0I5</accession>
<keyword evidence="1" id="KW-0472">Membrane</keyword>
<name>A0A544T0I5_9BACI</name>
<sequence length="86" mass="9974">MSKYVSFPYLWKTYLFIIPLFLLFTCSNIEKYEHVEVHLVETVGENTSSYITNVGHGDDLKDVVQEPSTILIPMDKKDPFQLVDMT</sequence>
<proteinExistence type="predicted"/>
<evidence type="ECO:0000313" key="3">
    <source>
        <dbReference type="Proteomes" id="UP000318937"/>
    </source>
</evidence>